<feature type="domain" description="Ice-binding protein C-terminal" evidence="2">
    <location>
        <begin position="174"/>
        <end position="197"/>
    </location>
</feature>
<feature type="signal peptide" evidence="1">
    <location>
        <begin position="1"/>
        <end position="23"/>
    </location>
</feature>
<feature type="chain" id="PRO_5012884448" evidence="1">
    <location>
        <begin position="24"/>
        <end position="201"/>
    </location>
</feature>
<gene>
    <name evidence="3" type="ORF">SAMN05192549_106131</name>
</gene>
<protein>
    <submittedName>
        <fullName evidence="3">PEP-CTERM protein-sorting domain-containing protein</fullName>
    </submittedName>
</protein>
<dbReference type="AlphaFoldDB" id="A0A1M7Q3I5"/>
<evidence type="ECO:0000313" key="4">
    <source>
        <dbReference type="Proteomes" id="UP000184339"/>
    </source>
</evidence>
<sequence length="201" mass="21642">MVAINRLFATALAAALMAGSASAATILVDFEATPGADGRLGTADDLPMFSDNRWIRDELTPAGITFTQGTLFHGSFFNGNPDNHFLSSANPIGTFSIPVYGISIQSYSMWDATLYAYDVSGKVIASDRILNPGQTFQYQTLSLSSKEAIAGFAVLPDNPNYILNLDNMALTTTPVPEPSSWALLGAGLMLLGWRARRKQRN</sequence>
<dbReference type="EMBL" id="FRCX01000006">
    <property type="protein sequence ID" value="SHN24717.1"/>
    <property type="molecule type" value="Genomic_DNA"/>
</dbReference>
<dbReference type="Pfam" id="PF07589">
    <property type="entry name" value="PEP-CTERM"/>
    <property type="match status" value="1"/>
</dbReference>
<organism evidence="3 4">
    <name type="scientific">Duganella sacchari</name>
    <dbReference type="NCBI Taxonomy" id="551987"/>
    <lineage>
        <taxon>Bacteria</taxon>
        <taxon>Pseudomonadati</taxon>
        <taxon>Pseudomonadota</taxon>
        <taxon>Betaproteobacteria</taxon>
        <taxon>Burkholderiales</taxon>
        <taxon>Oxalobacteraceae</taxon>
        <taxon>Telluria group</taxon>
        <taxon>Duganella</taxon>
    </lineage>
</organism>
<evidence type="ECO:0000259" key="2">
    <source>
        <dbReference type="Pfam" id="PF07589"/>
    </source>
</evidence>
<accession>A0A1M7Q3I5</accession>
<keyword evidence="1" id="KW-0732">Signal</keyword>
<dbReference type="OrthoDB" id="8757980at2"/>
<dbReference type="Proteomes" id="UP000184339">
    <property type="component" value="Unassembled WGS sequence"/>
</dbReference>
<keyword evidence="4" id="KW-1185">Reference proteome</keyword>
<evidence type="ECO:0000313" key="3">
    <source>
        <dbReference type="EMBL" id="SHN24717.1"/>
    </source>
</evidence>
<dbReference type="NCBIfam" id="TIGR02595">
    <property type="entry name" value="PEP_CTERM"/>
    <property type="match status" value="1"/>
</dbReference>
<proteinExistence type="predicted"/>
<dbReference type="InterPro" id="IPR013424">
    <property type="entry name" value="Ice-binding_C"/>
</dbReference>
<dbReference type="STRING" id="551987.SAMN05192549_106131"/>
<evidence type="ECO:0000256" key="1">
    <source>
        <dbReference type="SAM" id="SignalP"/>
    </source>
</evidence>
<reference evidence="4" key="1">
    <citation type="submission" date="2016-11" db="EMBL/GenBank/DDBJ databases">
        <authorList>
            <person name="Varghese N."/>
            <person name="Submissions S."/>
        </authorList>
    </citation>
    <scope>NUCLEOTIDE SEQUENCE [LARGE SCALE GENOMIC DNA]</scope>
    <source>
        <strain evidence="4">Sac-22</strain>
    </source>
</reference>
<dbReference type="RefSeq" id="WP_072785729.1">
    <property type="nucleotide sequence ID" value="NZ_FRCX01000006.1"/>
</dbReference>
<name>A0A1M7Q3I5_9BURK</name>